<evidence type="ECO:0000256" key="1">
    <source>
        <dbReference type="ARBA" id="ARBA00022475"/>
    </source>
</evidence>
<feature type="transmembrane region" description="Helical" evidence="5">
    <location>
        <begin position="259"/>
        <end position="279"/>
    </location>
</feature>
<dbReference type="InterPro" id="IPR005372">
    <property type="entry name" value="UPF0182"/>
</dbReference>
<keyword evidence="4 5" id="KW-0472">Membrane</keyword>
<dbReference type="RefSeq" id="WP_242945500.1">
    <property type="nucleotide sequence ID" value="NZ_FQTU01000017.1"/>
</dbReference>
<dbReference type="PANTHER" id="PTHR39344:SF1">
    <property type="entry name" value="UPF0182 PROTEIN SLL1060"/>
    <property type="match status" value="1"/>
</dbReference>
<dbReference type="GO" id="GO:0005886">
    <property type="term" value="C:plasma membrane"/>
    <property type="evidence" value="ECO:0007669"/>
    <property type="project" value="UniProtKB-SubCell"/>
</dbReference>
<gene>
    <name evidence="6" type="ORF">SAMN02746064_02023</name>
</gene>
<sequence>MKTEKGMISINKSNKVLSIVIIALGIIGALFALSSRFYIDYLWFTETGYTQVFFKEIVTKAQLSVPMFAILIVILYFYFEFLKKVASKGKIIPITKKRLDFIPLGVSGALAFVITSLATNALWYKLLEFINSEPFNVDDPIFGKDVSFYVFKLPFMESLHAVLSSVLFLVFISTIIFTAGYYLSKSTSQIDVGEVNKPDIKDFFIQLGMIMTKQIGVFVGLFFLLAAFGYYLNSIGLLFSPSAISFGAGYTDSVVRLRLYQILMYMSIIGAVVSFASGFKRKLKPLLIAPVLIFAVSFLGGIVGLVVENYIVVPNQFGREEPYLKRHIEYTRKAYDIDNVKVQEFSAKQEITIEDIEENELTIKNIPINDYRPTLDMYNSIQGFRIYYEFNDVDIDRYIINDEYTQVFISAREMNNDKLEENAKTWINQHLKYTHGFGVAISPVNRVNEVGQPDLAVKDIPPQSSAPEIQVEEPRIYFGESTNTYAITNAKTAEFDYPEGSDNKENFYEGTAGINLSFINRLAFAVQERDLKILLSSEITSQSKMLIRRNIVERISEIAPFLSYDEDPYIVVSEGRLYWIMDAFTVSNRYPYAQPFDSNNTFNYIRNSVKVVVDAYNGDVVFYQVEDNDPIANVYKNIYPGIFRPIDEMPQDLRSHVRYSQDMFDIQADIYRTYHMQNTRVFYNKEDQWELPRQIYGSEKEVENIESTYLIMKLPEREEEFTLMVPFTARQKDNMVAWMAAMNDGDSYGEIMVYTFPKQSLVYGPMQIEQRIDQDTIISPQLTLLGQQGSQVIRGNMMAIPVEEAILYVEPVYIRARESERSLPEVKKIIVSYNNRIIMADSLQEGLTQIFGESADENDDEDEIPGTIIPGDLNSLIIEANNLFERAQQAQKEGNWAEYGALINQLEDVLNQLNIIQESIRQPQE</sequence>
<feature type="transmembrane region" description="Helical" evidence="5">
    <location>
        <begin position="16"/>
        <end position="39"/>
    </location>
</feature>
<evidence type="ECO:0000256" key="4">
    <source>
        <dbReference type="ARBA" id="ARBA00023136"/>
    </source>
</evidence>
<keyword evidence="7" id="KW-1185">Reference proteome</keyword>
<feature type="transmembrane region" description="Helical" evidence="5">
    <location>
        <begin position="286"/>
        <end position="307"/>
    </location>
</feature>
<keyword evidence="1 5" id="KW-1003">Cell membrane</keyword>
<dbReference type="PANTHER" id="PTHR39344">
    <property type="entry name" value="UPF0182 PROTEIN SLL1060"/>
    <property type="match status" value="1"/>
</dbReference>
<keyword evidence="2 5" id="KW-0812">Transmembrane</keyword>
<dbReference type="HAMAP" id="MF_01600">
    <property type="entry name" value="UPF0182"/>
    <property type="match status" value="1"/>
</dbReference>
<feature type="transmembrane region" description="Helical" evidence="5">
    <location>
        <begin position="99"/>
        <end position="124"/>
    </location>
</feature>
<feature type="transmembrane region" description="Helical" evidence="5">
    <location>
        <begin position="215"/>
        <end position="239"/>
    </location>
</feature>
<dbReference type="AlphaFoldDB" id="A0A1M4ZFW3"/>
<dbReference type="Proteomes" id="UP000184251">
    <property type="component" value="Unassembled WGS sequence"/>
</dbReference>
<evidence type="ECO:0000313" key="6">
    <source>
        <dbReference type="EMBL" id="SHF16682.1"/>
    </source>
</evidence>
<evidence type="ECO:0000256" key="3">
    <source>
        <dbReference type="ARBA" id="ARBA00022989"/>
    </source>
</evidence>
<proteinExistence type="inferred from homology"/>
<comment type="subcellular location">
    <subcellularLocation>
        <location evidence="5">Cell membrane</location>
        <topology evidence="5">Multi-pass membrane protein</topology>
    </subcellularLocation>
</comment>
<name>A0A1M4ZFW3_9FIRM</name>
<feature type="transmembrane region" description="Helical" evidence="5">
    <location>
        <begin position="59"/>
        <end position="79"/>
    </location>
</feature>
<dbReference type="STRING" id="1120975.SAMN02746064_02023"/>
<organism evidence="6 7">
    <name type="scientific">Alkalibacter saccharofermentans DSM 14828</name>
    <dbReference type="NCBI Taxonomy" id="1120975"/>
    <lineage>
        <taxon>Bacteria</taxon>
        <taxon>Bacillati</taxon>
        <taxon>Bacillota</taxon>
        <taxon>Clostridia</taxon>
        <taxon>Eubacteriales</taxon>
        <taxon>Eubacteriaceae</taxon>
        <taxon>Alkalibacter</taxon>
    </lineage>
</organism>
<comment type="similarity">
    <text evidence="5">Belongs to the UPF0182 family.</text>
</comment>
<dbReference type="GO" id="GO:0005576">
    <property type="term" value="C:extracellular region"/>
    <property type="evidence" value="ECO:0007669"/>
    <property type="project" value="TreeGrafter"/>
</dbReference>
<evidence type="ECO:0000313" key="7">
    <source>
        <dbReference type="Proteomes" id="UP000184251"/>
    </source>
</evidence>
<protein>
    <recommendedName>
        <fullName evidence="5">UPF0182 protein SAMN02746064_02023</fullName>
    </recommendedName>
</protein>
<feature type="transmembrane region" description="Helical" evidence="5">
    <location>
        <begin position="161"/>
        <end position="183"/>
    </location>
</feature>
<keyword evidence="3 5" id="KW-1133">Transmembrane helix</keyword>
<evidence type="ECO:0000256" key="2">
    <source>
        <dbReference type="ARBA" id="ARBA00022692"/>
    </source>
</evidence>
<reference evidence="6 7" key="1">
    <citation type="submission" date="2016-11" db="EMBL/GenBank/DDBJ databases">
        <authorList>
            <person name="Jaros S."/>
            <person name="Januszkiewicz K."/>
            <person name="Wedrychowicz H."/>
        </authorList>
    </citation>
    <scope>NUCLEOTIDE SEQUENCE [LARGE SCALE GENOMIC DNA]</scope>
    <source>
        <strain evidence="6 7">DSM 14828</strain>
    </source>
</reference>
<evidence type="ECO:0000256" key="5">
    <source>
        <dbReference type="HAMAP-Rule" id="MF_01600"/>
    </source>
</evidence>
<dbReference type="Pfam" id="PF03699">
    <property type="entry name" value="UPF0182"/>
    <property type="match status" value="1"/>
</dbReference>
<accession>A0A1M4ZFW3</accession>
<dbReference type="EMBL" id="FQTU01000017">
    <property type="protein sequence ID" value="SHF16682.1"/>
    <property type="molecule type" value="Genomic_DNA"/>
</dbReference>